<keyword evidence="2" id="KW-1185">Reference proteome</keyword>
<dbReference type="PANTHER" id="PTHR38365">
    <property type="entry name" value="C2 DOMAIN-CONTAINING PROTEIN-RELATED"/>
    <property type="match status" value="1"/>
</dbReference>
<dbReference type="SUPFAM" id="SSF49562">
    <property type="entry name" value="C2 domain (Calcium/lipid-binding domain, CaLB)"/>
    <property type="match status" value="1"/>
</dbReference>
<evidence type="ECO:0008006" key="3">
    <source>
        <dbReference type="Google" id="ProtNLM"/>
    </source>
</evidence>
<name>A0ABQ8H4G7_9ROSI</name>
<dbReference type="EMBL" id="JAFEMO010000014">
    <property type="protein sequence ID" value="KAH7548201.1"/>
    <property type="molecule type" value="Genomic_DNA"/>
</dbReference>
<protein>
    <recommendedName>
        <fullName evidence="3">C2 domain-containing protein</fullName>
    </recommendedName>
</protein>
<dbReference type="PANTHER" id="PTHR38365:SF1">
    <property type="entry name" value="C2 DOMAIN-CONTAINING PROTEIN"/>
    <property type="match status" value="1"/>
</dbReference>
<comment type="caution">
    <text evidence="1">The sequence shown here is derived from an EMBL/GenBank/DDBJ whole genome shotgun (WGS) entry which is preliminary data.</text>
</comment>
<dbReference type="InterPro" id="IPR035892">
    <property type="entry name" value="C2_domain_sf"/>
</dbReference>
<evidence type="ECO:0000313" key="1">
    <source>
        <dbReference type="EMBL" id="KAH7548201.1"/>
    </source>
</evidence>
<accession>A0ABQ8H4G7</accession>
<evidence type="ECO:0000313" key="2">
    <source>
        <dbReference type="Proteomes" id="UP000827721"/>
    </source>
</evidence>
<reference evidence="1 2" key="1">
    <citation type="submission" date="2021-02" db="EMBL/GenBank/DDBJ databases">
        <title>Plant Genome Project.</title>
        <authorList>
            <person name="Zhang R.-G."/>
        </authorList>
    </citation>
    <scope>NUCLEOTIDE SEQUENCE [LARGE SCALE GENOMIC DNA]</scope>
    <source>
        <tissue evidence="1">Leaves</tissue>
    </source>
</reference>
<gene>
    <name evidence="1" type="ORF">JRO89_XS14G0082600</name>
</gene>
<dbReference type="Proteomes" id="UP000827721">
    <property type="component" value="Unassembled WGS sequence"/>
</dbReference>
<dbReference type="Gene3D" id="2.60.40.150">
    <property type="entry name" value="C2 domain"/>
    <property type="match status" value="1"/>
</dbReference>
<sequence length="147" mass="16634">MIEINYDLALNFNVYHGDGIEDPSSYPNVQNRIYCVVFSVAPGVEYHTHPVVGFPDPVWRQSFRIGLHEALDNYTFINVEVVRLHSKSDPGSSDEMTVVGRARIPLPSMVSTRKEGRFGLVRQRDNGFKAEGHIVVSMEFEKVHLMG</sequence>
<proteinExistence type="predicted"/>
<organism evidence="1 2">
    <name type="scientific">Xanthoceras sorbifolium</name>
    <dbReference type="NCBI Taxonomy" id="99658"/>
    <lineage>
        <taxon>Eukaryota</taxon>
        <taxon>Viridiplantae</taxon>
        <taxon>Streptophyta</taxon>
        <taxon>Embryophyta</taxon>
        <taxon>Tracheophyta</taxon>
        <taxon>Spermatophyta</taxon>
        <taxon>Magnoliopsida</taxon>
        <taxon>eudicotyledons</taxon>
        <taxon>Gunneridae</taxon>
        <taxon>Pentapetalae</taxon>
        <taxon>rosids</taxon>
        <taxon>malvids</taxon>
        <taxon>Sapindales</taxon>
        <taxon>Sapindaceae</taxon>
        <taxon>Xanthoceroideae</taxon>
        <taxon>Xanthoceras</taxon>
    </lineage>
</organism>